<reference evidence="3" key="1">
    <citation type="submission" date="2025-08" db="UniProtKB">
        <authorList>
            <consortium name="RefSeq"/>
        </authorList>
    </citation>
    <scope>IDENTIFICATION</scope>
</reference>
<dbReference type="NCBIfam" id="TIGR01571">
    <property type="entry name" value="A_thal_Cys_rich"/>
    <property type="match status" value="1"/>
</dbReference>
<dbReference type="Pfam" id="PF04749">
    <property type="entry name" value="PLAC8"/>
    <property type="match status" value="1"/>
</dbReference>
<dbReference type="RefSeq" id="XP_065665913.1">
    <property type="nucleotide sequence ID" value="XM_065809841.1"/>
</dbReference>
<organism evidence="2 3">
    <name type="scientific">Hydra vulgaris</name>
    <name type="common">Hydra</name>
    <name type="synonym">Hydra attenuata</name>
    <dbReference type="NCBI Taxonomy" id="6087"/>
    <lineage>
        <taxon>Eukaryota</taxon>
        <taxon>Metazoa</taxon>
        <taxon>Cnidaria</taxon>
        <taxon>Hydrozoa</taxon>
        <taxon>Hydroidolina</taxon>
        <taxon>Anthoathecata</taxon>
        <taxon>Aplanulata</taxon>
        <taxon>Hydridae</taxon>
        <taxon>Hydra</taxon>
    </lineage>
</organism>
<evidence type="ECO:0000313" key="3">
    <source>
        <dbReference type="RefSeq" id="XP_065665913.1"/>
    </source>
</evidence>
<gene>
    <name evidence="3" type="primary">LOC100210338</name>
</gene>
<evidence type="ECO:0000256" key="1">
    <source>
        <dbReference type="ARBA" id="ARBA00009024"/>
    </source>
</evidence>
<dbReference type="Proteomes" id="UP001652625">
    <property type="component" value="Chromosome 11"/>
</dbReference>
<proteinExistence type="inferred from homology"/>
<dbReference type="PANTHER" id="PTHR15907">
    <property type="entry name" value="DUF614 FAMILY PROTEIN-RELATED"/>
    <property type="match status" value="1"/>
</dbReference>
<comment type="similarity">
    <text evidence="1">Belongs to the cornifelin family.</text>
</comment>
<dbReference type="GeneID" id="100210338"/>
<name>A0ABM4CVE6_HYDVU</name>
<sequence length="109" mass="12219">MTDFKHGTFHCFDNITTCLITYFLPCITAGKNAEHVNENCLLYGCLGITCVGPITRAMIRAKIREKHSIKGSYPEDFICHLFCPFCSLVQESLEAQDHGAPKLLPIARE</sequence>
<evidence type="ECO:0000313" key="2">
    <source>
        <dbReference type="Proteomes" id="UP001652625"/>
    </source>
</evidence>
<accession>A0ABM4CVE6</accession>
<dbReference type="InterPro" id="IPR006461">
    <property type="entry name" value="PLAC_motif_containing"/>
</dbReference>
<protein>
    <submittedName>
        <fullName evidence="3">Uncharacterized protein LOC100210338 isoform X2</fullName>
    </submittedName>
</protein>
<keyword evidence="2" id="KW-1185">Reference proteome</keyword>